<dbReference type="PROSITE" id="PS00108">
    <property type="entry name" value="PROTEIN_KINASE_ST"/>
    <property type="match status" value="1"/>
</dbReference>
<dbReference type="OrthoDB" id="193931at2759"/>
<dbReference type="EMBL" id="LJIJ01000445">
    <property type="protein sequence ID" value="ODM97413.1"/>
    <property type="molecule type" value="Genomic_DNA"/>
</dbReference>
<feature type="region of interest" description="Disordered" evidence="3">
    <location>
        <begin position="380"/>
        <end position="400"/>
    </location>
</feature>
<dbReference type="FunFam" id="1.10.510.10:FF:000571">
    <property type="entry name" value="Maternal embryonic leucine zipper kinase"/>
    <property type="match status" value="1"/>
</dbReference>
<dbReference type="PROSITE" id="PS50011">
    <property type="entry name" value="PROTEIN_KINASE_DOM"/>
    <property type="match status" value="1"/>
</dbReference>
<dbReference type="AlphaFoldDB" id="A0A1D2MWI5"/>
<dbReference type="PANTHER" id="PTHR24346:SF49">
    <property type="entry name" value="NIM1 SERINE_THREONINE PROTEIN KINASE"/>
    <property type="match status" value="1"/>
</dbReference>
<evidence type="ECO:0000313" key="5">
    <source>
        <dbReference type="EMBL" id="ODM97413.1"/>
    </source>
</evidence>
<dbReference type="GO" id="GO:0005524">
    <property type="term" value="F:ATP binding"/>
    <property type="evidence" value="ECO:0007669"/>
    <property type="project" value="UniProtKB-KW"/>
</dbReference>
<evidence type="ECO:0000256" key="1">
    <source>
        <dbReference type="ARBA" id="ARBA00022741"/>
    </source>
</evidence>
<dbReference type="GO" id="GO:0050321">
    <property type="term" value="F:tau-protein kinase activity"/>
    <property type="evidence" value="ECO:0007669"/>
    <property type="project" value="TreeGrafter"/>
</dbReference>
<keyword evidence="5" id="KW-0808">Transferase</keyword>
<reference evidence="5 6" key="1">
    <citation type="journal article" date="2016" name="Genome Biol. Evol.">
        <title>Gene Family Evolution Reflects Adaptation to Soil Environmental Stressors in the Genome of the Collembolan Orchesella cincta.</title>
        <authorList>
            <person name="Faddeeva-Vakhrusheva A."/>
            <person name="Derks M.F."/>
            <person name="Anvar S.Y."/>
            <person name="Agamennone V."/>
            <person name="Suring W."/>
            <person name="Smit S."/>
            <person name="van Straalen N.M."/>
            <person name="Roelofs D."/>
        </authorList>
    </citation>
    <scope>NUCLEOTIDE SEQUENCE [LARGE SCALE GENOMIC DNA]</scope>
    <source>
        <tissue evidence="5">Mixed pool</tissue>
    </source>
</reference>
<dbReference type="InterPro" id="IPR011009">
    <property type="entry name" value="Kinase-like_dom_sf"/>
</dbReference>
<dbReference type="GO" id="GO:0005737">
    <property type="term" value="C:cytoplasm"/>
    <property type="evidence" value="ECO:0007669"/>
    <property type="project" value="TreeGrafter"/>
</dbReference>
<protein>
    <submittedName>
        <fullName evidence="5">Serine/threonine-protein kinase NIM1</fullName>
    </submittedName>
</protein>
<gene>
    <name evidence="5" type="ORF">Ocin01_09263</name>
</gene>
<evidence type="ECO:0000256" key="3">
    <source>
        <dbReference type="SAM" id="MobiDB-lite"/>
    </source>
</evidence>
<evidence type="ECO:0000256" key="2">
    <source>
        <dbReference type="ARBA" id="ARBA00022840"/>
    </source>
</evidence>
<proteinExistence type="predicted"/>
<feature type="domain" description="Protein kinase" evidence="4">
    <location>
        <begin position="1"/>
        <end position="229"/>
    </location>
</feature>
<evidence type="ECO:0000313" key="6">
    <source>
        <dbReference type="Proteomes" id="UP000094527"/>
    </source>
</evidence>
<dbReference type="GO" id="GO:0035556">
    <property type="term" value="P:intracellular signal transduction"/>
    <property type="evidence" value="ECO:0007669"/>
    <property type="project" value="TreeGrafter"/>
</dbReference>
<dbReference type="Pfam" id="PF00069">
    <property type="entry name" value="Pkinase"/>
    <property type="match status" value="1"/>
</dbReference>
<sequence length="493" mass="55425">MERVAIKIIEKSRVQEKMERMLSREVRSMEVLQHPNLIRLYEVMETGTKIYLISEWAPAGDLYSKVTLRGKLPEYDAKPIFCQILSAFLYMHGNGIIHRDLKAENVFFSTGTVCKVGDFGFSTTGYKGQLLTTFCGSPPYAAPELYRDEAYEGGPVDVWAMGVMLYFMTEGRLPFIGTSIPNLKRNILNGEYMMSGNLSEELMDLIQKILQQRPSRRLTISEMMVHPWLTPPESDYGSQVFDSPSKKSNTSICDSINNSEDCCSRVSTRQTHCSIVRRDTNGRLFPTTVNRAICRSIPTKEQILYKLVSPKEIQAYEILLDIGIPETMVEAHRSRGVRSYIIGIYRMLLHKLEKGEEIDFAKFGMSNMSTSMTNFNAGHNEIMNSPPPPNPPPQKTAKKAPLKLNSNHSPIKMKSLSNKLDTESVAGDDITAVEKCEAETVRDAVNEEDEHVVLLDTEFVSSKISKHSEAQQLDTATIVENCHAVPSTTCAIL</sequence>
<dbReference type="OMA" id="MITPRRY"/>
<name>A0A1D2MWI5_ORCCI</name>
<organism evidence="5 6">
    <name type="scientific">Orchesella cincta</name>
    <name type="common">Springtail</name>
    <name type="synonym">Podura cincta</name>
    <dbReference type="NCBI Taxonomy" id="48709"/>
    <lineage>
        <taxon>Eukaryota</taxon>
        <taxon>Metazoa</taxon>
        <taxon>Ecdysozoa</taxon>
        <taxon>Arthropoda</taxon>
        <taxon>Hexapoda</taxon>
        <taxon>Collembola</taxon>
        <taxon>Entomobryomorpha</taxon>
        <taxon>Entomobryoidea</taxon>
        <taxon>Orchesellidae</taxon>
        <taxon>Orchesellinae</taxon>
        <taxon>Orchesella</taxon>
    </lineage>
</organism>
<dbReference type="PANTHER" id="PTHR24346">
    <property type="entry name" value="MAP/MICROTUBULE AFFINITY-REGULATING KINASE"/>
    <property type="match status" value="1"/>
</dbReference>
<accession>A0A1D2MWI5</accession>
<dbReference type="Proteomes" id="UP000094527">
    <property type="component" value="Unassembled WGS sequence"/>
</dbReference>
<keyword evidence="6" id="KW-1185">Reference proteome</keyword>
<dbReference type="STRING" id="48709.A0A1D2MWI5"/>
<dbReference type="InterPro" id="IPR008271">
    <property type="entry name" value="Ser/Thr_kinase_AS"/>
</dbReference>
<evidence type="ECO:0000259" key="4">
    <source>
        <dbReference type="PROSITE" id="PS50011"/>
    </source>
</evidence>
<feature type="compositionally biased region" description="Pro residues" evidence="3">
    <location>
        <begin position="385"/>
        <end position="394"/>
    </location>
</feature>
<dbReference type="GO" id="GO:0000226">
    <property type="term" value="P:microtubule cytoskeleton organization"/>
    <property type="evidence" value="ECO:0007669"/>
    <property type="project" value="TreeGrafter"/>
</dbReference>
<keyword evidence="2" id="KW-0067">ATP-binding</keyword>
<dbReference type="Gene3D" id="1.10.510.10">
    <property type="entry name" value="Transferase(Phosphotransferase) domain 1"/>
    <property type="match status" value="1"/>
</dbReference>
<keyword evidence="1" id="KW-0547">Nucleotide-binding</keyword>
<dbReference type="SUPFAM" id="SSF56112">
    <property type="entry name" value="Protein kinase-like (PK-like)"/>
    <property type="match status" value="1"/>
</dbReference>
<keyword evidence="5" id="KW-0418">Kinase</keyword>
<dbReference type="SMART" id="SM00220">
    <property type="entry name" value="S_TKc"/>
    <property type="match status" value="1"/>
</dbReference>
<dbReference type="InterPro" id="IPR000719">
    <property type="entry name" value="Prot_kinase_dom"/>
</dbReference>
<comment type="caution">
    <text evidence="5">The sequence shown here is derived from an EMBL/GenBank/DDBJ whole genome shotgun (WGS) entry which is preliminary data.</text>
</comment>